<feature type="transmembrane region" description="Helical" evidence="1">
    <location>
        <begin position="26"/>
        <end position="49"/>
    </location>
</feature>
<keyword evidence="1" id="KW-1133">Transmembrane helix</keyword>
<evidence type="ECO:0000313" key="2">
    <source>
        <dbReference type="EMBL" id="WYY26160.1"/>
    </source>
</evidence>
<evidence type="ECO:0000313" key="3">
    <source>
        <dbReference type="Proteomes" id="UP001484199"/>
    </source>
</evidence>
<proteinExistence type="predicted"/>
<organism evidence="2 3">
    <name type="scientific">Ash yellows phytoplasma</name>
    <dbReference type="NCBI Taxonomy" id="35780"/>
    <lineage>
        <taxon>Bacteria</taxon>
        <taxon>Bacillati</taxon>
        <taxon>Mycoplasmatota</taxon>
        <taxon>Mollicutes</taxon>
        <taxon>Acholeplasmatales</taxon>
        <taxon>Acholeplasmataceae</taxon>
        <taxon>Candidatus Phytoplasma</taxon>
        <taxon>16SrVII (Ash yellows group)</taxon>
    </lineage>
</organism>
<reference evidence="2" key="1">
    <citation type="submission" date="2024-03" db="EMBL/GenBank/DDBJ databases">
        <title>The Complete Genome of 'Candidatus Phytoplasma fraxini' AshY1 from the Ash Yellows Group.</title>
        <authorList>
            <person name="Boehm J.W."/>
            <person name="Huettel B."/>
            <person name="Schneider B."/>
            <person name="Kube M."/>
        </authorList>
    </citation>
    <scope>NUCLEOTIDE SEQUENCE [LARGE SCALE GENOMIC DNA]</scope>
    <source>
        <strain evidence="2">AshY1</strain>
    </source>
</reference>
<gene>
    <name evidence="2" type="ORF">AshY1_00030</name>
</gene>
<protein>
    <submittedName>
        <fullName evidence="2">Uncharacterized protein</fullName>
    </submittedName>
</protein>
<keyword evidence="3" id="KW-1185">Reference proteome</keyword>
<accession>A0ABZ2UCV6</accession>
<feature type="transmembrane region" description="Helical" evidence="1">
    <location>
        <begin position="61"/>
        <end position="81"/>
    </location>
</feature>
<sequence>MLSSKTKKNKKNVEFLFSSFGFKTKIYFFFILLLTLYTVIADFINKIIYKDKNIIETFLKYFKYFTNHTILTVLIILIILLKTTKKKKNFFFLFFSFSKCFVNFFCF</sequence>
<name>A0ABZ2UCV6_ASHYP</name>
<evidence type="ECO:0000256" key="1">
    <source>
        <dbReference type="SAM" id="Phobius"/>
    </source>
</evidence>
<dbReference type="Proteomes" id="UP001484199">
    <property type="component" value="Chromosome"/>
</dbReference>
<keyword evidence="1" id="KW-0472">Membrane</keyword>
<keyword evidence="1" id="KW-0812">Transmembrane</keyword>
<dbReference type="EMBL" id="CP146843">
    <property type="protein sequence ID" value="WYY26160.1"/>
    <property type="molecule type" value="Genomic_DNA"/>
</dbReference>